<dbReference type="HOGENOM" id="CLU_2832878_0_0_1"/>
<evidence type="ECO:0000313" key="2">
    <source>
        <dbReference type="Proteomes" id="UP000054485"/>
    </source>
</evidence>
<proteinExistence type="predicted"/>
<dbReference type="InParanoid" id="A0A0D0AZ69"/>
<evidence type="ECO:0000313" key="1">
    <source>
        <dbReference type="EMBL" id="KIK46996.1"/>
    </source>
</evidence>
<sequence length="66" mass="7144">MCSKHTDTDLKFNVAMSGIQLLLFFPSHIDPTLASLSRGDKSQPHPKTIFFMMVVMGASGSGETSV</sequence>
<reference evidence="1 2" key="1">
    <citation type="submission" date="2014-04" db="EMBL/GenBank/DDBJ databases">
        <authorList>
            <consortium name="DOE Joint Genome Institute"/>
            <person name="Kuo A."/>
            <person name="Ruytinx J."/>
            <person name="Rineau F."/>
            <person name="Colpaert J."/>
            <person name="Kohler A."/>
            <person name="Nagy L.G."/>
            <person name="Floudas D."/>
            <person name="Copeland A."/>
            <person name="Barry K.W."/>
            <person name="Cichocki N."/>
            <person name="Veneault-Fourrey C."/>
            <person name="LaButti K."/>
            <person name="Lindquist E.A."/>
            <person name="Lipzen A."/>
            <person name="Lundell T."/>
            <person name="Morin E."/>
            <person name="Murat C."/>
            <person name="Sun H."/>
            <person name="Tunlid A."/>
            <person name="Henrissat B."/>
            <person name="Grigoriev I.V."/>
            <person name="Hibbett D.S."/>
            <person name="Martin F."/>
            <person name="Nordberg H.P."/>
            <person name="Cantor M.N."/>
            <person name="Hua S.X."/>
        </authorList>
    </citation>
    <scope>NUCLEOTIDE SEQUENCE [LARGE SCALE GENOMIC DNA]</scope>
    <source>
        <strain evidence="1 2">UH-Slu-Lm8-n1</strain>
    </source>
</reference>
<reference evidence="2" key="2">
    <citation type="submission" date="2015-01" db="EMBL/GenBank/DDBJ databases">
        <title>Evolutionary Origins and Diversification of the Mycorrhizal Mutualists.</title>
        <authorList>
            <consortium name="DOE Joint Genome Institute"/>
            <consortium name="Mycorrhizal Genomics Consortium"/>
            <person name="Kohler A."/>
            <person name="Kuo A."/>
            <person name="Nagy L.G."/>
            <person name="Floudas D."/>
            <person name="Copeland A."/>
            <person name="Barry K.W."/>
            <person name="Cichocki N."/>
            <person name="Veneault-Fourrey C."/>
            <person name="LaButti K."/>
            <person name="Lindquist E.A."/>
            <person name="Lipzen A."/>
            <person name="Lundell T."/>
            <person name="Morin E."/>
            <person name="Murat C."/>
            <person name="Riley R."/>
            <person name="Ohm R."/>
            <person name="Sun H."/>
            <person name="Tunlid A."/>
            <person name="Henrissat B."/>
            <person name="Grigoriev I.V."/>
            <person name="Hibbett D.S."/>
            <person name="Martin F."/>
        </authorList>
    </citation>
    <scope>NUCLEOTIDE SEQUENCE [LARGE SCALE GENOMIC DNA]</scope>
    <source>
        <strain evidence="2">UH-Slu-Lm8-n1</strain>
    </source>
</reference>
<gene>
    <name evidence="1" type="ORF">CY34DRAFT_799843</name>
</gene>
<keyword evidence="2" id="KW-1185">Reference proteome</keyword>
<accession>A0A0D0AZ69</accession>
<dbReference type="Proteomes" id="UP000054485">
    <property type="component" value="Unassembled WGS sequence"/>
</dbReference>
<dbReference type="AlphaFoldDB" id="A0A0D0AZ69"/>
<name>A0A0D0AZ69_9AGAM</name>
<dbReference type="EMBL" id="KN835152">
    <property type="protein sequence ID" value="KIK46996.1"/>
    <property type="molecule type" value="Genomic_DNA"/>
</dbReference>
<protein>
    <submittedName>
        <fullName evidence="1">Uncharacterized protein</fullName>
    </submittedName>
</protein>
<organism evidence="1 2">
    <name type="scientific">Suillus luteus UH-Slu-Lm8-n1</name>
    <dbReference type="NCBI Taxonomy" id="930992"/>
    <lineage>
        <taxon>Eukaryota</taxon>
        <taxon>Fungi</taxon>
        <taxon>Dikarya</taxon>
        <taxon>Basidiomycota</taxon>
        <taxon>Agaricomycotina</taxon>
        <taxon>Agaricomycetes</taxon>
        <taxon>Agaricomycetidae</taxon>
        <taxon>Boletales</taxon>
        <taxon>Suillineae</taxon>
        <taxon>Suillaceae</taxon>
        <taxon>Suillus</taxon>
    </lineage>
</organism>